<feature type="non-terminal residue" evidence="1">
    <location>
        <position position="23"/>
    </location>
</feature>
<gene>
    <name evidence="1" type="ORF">METZ01_LOCUS251891</name>
</gene>
<evidence type="ECO:0008006" key="2">
    <source>
        <dbReference type="Google" id="ProtNLM"/>
    </source>
</evidence>
<evidence type="ECO:0000313" key="1">
    <source>
        <dbReference type="EMBL" id="SVB99037.1"/>
    </source>
</evidence>
<proteinExistence type="predicted"/>
<protein>
    <recommendedName>
        <fullName evidence="2">Thiamine pyrophosphate enzyme N-terminal TPP-binding domain-containing protein</fullName>
    </recommendedName>
</protein>
<organism evidence="1">
    <name type="scientific">marine metagenome</name>
    <dbReference type="NCBI Taxonomy" id="408172"/>
    <lineage>
        <taxon>unclassified sequences</taxon>
        <taxon>metagenomes</taxon>
        <taxon>ecological metagenomes</taxon>
    </lineage>
</organism>
<dbReference type="AlphaFoldDB" id="A0A382IIG7"/>
<name>A0A382IIG7_9ZZZZ</name>
<accession>A0A382IIG7</accession>
<reference evidence="1" key="1">
    <citation type="submission" date="2018-05" db="EMBL/GenBank/DDBJ databases">
        <authorList>
            <person name="Lanie J.A."/>
            <person name="Ng W.-L."/>
            <person name="Kazmierczak K.M."/>
            <person name="Andrzejewski T.M."/>
            <person name="Davidsen T.M."/>
            <person name="Wayne K.J."/>
            <person name="Tettelin H."/>
            <person name="Glass J.I."/>
            <person name="Rusch D."/>
            <person name="Podicherti R."/>
            <person name="Tsui H.-C.T."/>
            <person name="Winkler M.E."/>
        </authorList>
    </citation>
    <scope>NUCLEOTIDE SEQUENCE</scope>
</reference>
<sequence>MELTGAEIVTESLMQEGVDLVFG</sequence>
<dbReference type="EMBL" id="UINC01067404">
    <property type="protein sequence ID" value="SVB99037.1"/>
    <property type="molecule type" value="Genomic_DNA"/>
</dbReference>